<gene>
    <name evidence="3" type="ORF">PPG34_14475</name>
</gene>
<accession>A0ABU3KAX0</accession>
<dbReference type="RefSeq" id="WP_313834126.1">
    <property type="nucleotide sequence ID" value="NZ_JAQOUE010000001.1"/>
</dbReference>
<feature type="transmembrane region" description="Helical" evidence="2">
    <location>
        <begin position="171"/>
        <end position="191"/>
    </location>
</feature>
<feature type="transmembrane region" description="Helical" evidence="2">
    <location>
        <begin position="63"/>
        <end position="85"/>
    </location>
</feature>
<proteinExistence type="predicted"/>
<sequence length="264" mass="29268">MVIALLLLAGHVHPWEGIGLQALLVLSIPIDIWALGLCSRTVFLERLSVDPPKGSALRLWAQWAVFSIIYLPLLSMIVGGVKALAKSATEATLHYFEETFMVIPVAEKITIELVMWGIPATIVLIILLYGWLFGLGALAQRHVRASTPVSGSFQDIVYKWDLLRIPNDQPLTLVAFTGVGLVLVFLFWGLIPVSTPHPHEEYQFINVKNEEVMVEPKAVLKNAEQVLLRAEATIKELEKDNPESQKSEADKKSAEKPETKSSAQ</sequence>
<feature type="transmembrane region" description="Helical" evidence="2">
    <location>
        <begin position="24"/>
        <end position="43"/>
    </location>
</feature>
<organism evidence="3 4">
    <name type="scientific">Candidatus Nitronereus thalassa</name>
    <dbReference type="NCBI Taxonomy" id="3020898"/>
    <lineage>
        <taxon>Bacteria</taxon>
        <taxon>Pseudomonadati</taxon>
        <taxon>Nitrospirota</taxon>
        <taxon>Nitrospiria</taxon>
        <taxon>Nitrospirales</taxon>
        <taxon>Nitrospiraceae</taxon>
        <taxon>Candidatus Nitronereus</taxon>
    </lineage>
</organism>
<keyword evidence="2" id="KW-0812">Transmembrane</keyword>
<dbReference type="EMBL" id="JAQOUE010000001">
    <property type="protein sequence ID" value="MDT7043560.1"/>
    <property type="molecule type" value="Genomic_DNA"/>
</dbReference>
<evidence type="ECO:0000256" key="1">
    <source>
        <dbReference type="SAM" id="MobiDB-lite"/>
    </source>
</evidence>
<name>A0ABU3KAX0_9BACT</name>
<evidence type="ECO:0000313" key="4">
    <source>
        <dbReference type="Proteomes" id="UP001250932"/>
    </source>
</evidence>
<reference evidence="3 4" key="1">
    <citation type="journal article" date="2023" name="ISME J.">
        <title>Cultivation and genomic characterization of novel and ubiquitous marine nitrite-oxidizing bacteria from the Nitrospirales.</title>
        <authorList>
            <person name="Mueller A.J."/>
            <person name="Daebeler A."/>
            <person name="Herbold C.W."/>
            <person name="Kirkegaard R.H."/>
            <person name="Daims H."/>
        </authorList>
    </citation>
    <scope>NUCLEOTIDE SEQUENCE [LARGE SCALE GENOMIC DNA]</scope>
    <source>
        <strain evidence="3 4">EB</strain>
    </source>
</reference>
<feature type="transmembrane region" description="Helical" evidence="2">
    <location>
        <begin position="113"/>
        <end position="138"/>
    </location>
</feature>
<keyword evidence="4" id="KW-1185">Reference proteome</keyword>
<dbReference type="Proteomes" id="UP001250932">
    <property type="component" value="Unassembled WGS sequence"/>
</dbReference>
<comment type="caution">
    <text evidence="3">The sequence shown here is derived from an EMBL/GenBank/DDBJ whole genome shotgun (WGS) entry which is preliminary data.</text>
</comment>
<evidence type="ECO:0000256" key="2">
    <source>
        <dbReference type="SAM" id="Phobius"/>
    </source>
</evidence>
<keyword evidence="2" id="KW-0472">Membrane</keyword>
<evidence type="ECO:0000313" key="3">
    <source>
        <dbReference type="EMBL" id="MDT7043560.1"/>
    </source>
</evidence>
<keyword evidence="2" id="KW-1133">Transmembrane helix</keyword>
<feature type="region of interest" description="Disordered" evidence="1">
    <location>
        <begin position="237"/>
        <end position="264"/>
    </location>
</feature>
<protein>
    <submittedName>
        <fullName evidence="3">Uncharacterized protein</fullName>
    </submittedName>
</protein>